<dbReference type="Gene3D" id="3.20.20.150">
    <property type="entry name" value="Divalent-metal-dependent TIM barrel enzymes"/>
    <property type="match status" value="1"/>
</dbReference>
<organism evidence="3 4">
    <name type="scientific">Streptomyces poriferorum</name>
    <dbReference type="NCBI Taxonomy" id="2798799"/>
    <lineage>
        <taxon>Bacteria</taxon>
        <taxon>Bacillati</taxon>
        <taxon>Actinomycetota</taxon>
        <taxon>Actinomycetes</taxon>
        <taxon>Kitasatosporales</taxon>
        <taxon>Streptomycetaceae</taxon>
        <taxon>Streptomyces</taxon>
    </lineage>
</organism>
<dbReference type="HAMAP" id="MF_02238">
    <property type="entry name" value="DSD"/>
    <property type="match status" value="1"/>
</dbReference>
<sequence length="596" mass="64551">MRTSIATVSVSGTLTEKLNAVARAGFDGVEIFENDLLGSSLAPEQIRERASDLGLELFLYQPMRDVEGLSADAFARSMRRAEHKFRVMRRLGVDTVLACSNVSAHARDDDALAAAQLRELAVLADEYGIRVAYEALAWGRHVNTYDRAWRIVEAADHPALGVCLDSFHVLARGSDPEGFAAIPGEKIFFVQLADAPLMGMDVLQWSRHHRLFPGQGDFDLTEFVRSVVRSGYDGPLSLEVFNDVFRQAESGSTAVDARRSLTALQEAAGVLELPAAVAPTGIAFAELVTMDTEPVTVLLQALGFSRTGKHRFKPVDLWEQGTARVLVNTEPATGGSGPRLAALGLDSPDPGAAAKRAESLGAPVLPRRRARTDVLLETVAAPDGTELFFCASGRQDLPDWLDDFAAAGDAVSQAGSITGIDHVALTQPWHQYDEALLFYRSVIGLRPHGGVDVSDPYGLRRSRAVSNQDDSVRIALSIDPAPGASHRASQHIALATDDIVAAARRIGAAGHLLPVPDNYYDDLGARYVLGPGELQTYRALGILYDRDGRGSQFRHFYTRTIGDVFFEVVQRDSGYAGFGEQSAHVRLTAQHAQRQA</sequence>
<reference evidence="3 4" key="1">
    <citation type="submission" date="2023-03" db="EMBL/GenBank/DDBJ databases">
        <title>Isolation and description of six Streptomyces strains from soil environments, able to metabolize different microbial glucans.</title>
        <authorList>
            <person name="Widen T."/>
            <person name="Larsbrink J."/>
        </authorList>
    </citation>
    <scope>NUCLEOTIDE SEQUENCE [LARGE SCALE GENOMIC DNA]</scope>
    <source>
        <strain evidence="3 4">Alt2</strain>
    </source>
</reference>
<dbReference type="InterPro" id="IPR037523">
    <property type="entry name" value="VOC_core"/>
</dbReference>
<dbReference type="InterPro" id="IPR013022">
    <property type="entry name" value="Xyl_isomerase-like_TIM-brl"/>
</dbReference>
<comment type="function">
    <text evidence="1">Catalyzes the conversion of 3-dehydroshikimate to protocatechuate (3,4-dihydroxybenzoate), a common intermediate of quinate and shikimate degradation pathways.</text>
</comment>
<dbReference type="PANTHER" id="PTHR12110:SF21">
    <property type="entry name" value="XYLOSE ISOMERASE-LIKE TIM BARREL DOMAIN-CONTAINING PROTEIN"/>
    <property type="match status" value="1"/>
</dbReference>
<dbReference type="PANTHER" id="PTHR12110">
    <property type="entry name" value="HYDROXYPYRUVATE ISOMERASE"/>
    <property type="match status" value="1"/>
</dbReference>
<accession>A0ABY9IJB2</accession>
<feature type="domain" description="VOC" evidence="2">
    <location>
        <begin position="281"/>
        <end position="392"/>
    </location>
</feature>
<dbReference type="Pfam" id="PF01261">
    <property type="entry name" value="AP_endonuc_2"/>
    <property type="match status" value="1"/>
</dbReference>
<evidence type="ECO:0000313" key="4">
    <source>
        <dbReference type="Proteomes" id="UP001235744"/>
    </source>
</evidence>
<comment type="catalytic activity">
    <reaction evidence="1">
        <text>3-dehydroshikimate = 3,4-dihydroxybenzoate + H2O</text>
        <dbReference type="Rhea" id="RHEA:24848"/>
        <dbReference type="ChEBI" id="CHEBI:15377"/>
        <dbReference type="ChEBI" id="CHEBI:16630"/>
        <dbReference type="ChEBI" id="CHEBI:36241"/>
        <dbReference type="EC" id="4.2.1.118"/>
    </reaction>
</comment>
<dbReference type="Pfam" id="PF00903">
    <property type="entry name" value="Glyoxalase"/>
    <property type="match status" value="1"/>
</dbReference>
<keyword evidence="4" id="KW-1185">Reference proteome</keyword>
<dbReference type="InterPro" id="IPR050312">
    <property type="entry name" value="IolE/XylAMocC-like"/>
</dbReference>
<feature type="binding site" evidence="1">
    <location>
        <position position="491"/>
    </location>
    <ligand>
        <name>Mg(2+)</name>
        <dbReference type="ChEBI" id="CHEBI:18420"/>
    </ligand>
</feature>
<comment type="pathway">
    <text evidence="1">Aromatic compound metabolism; 3,4-dihydroxybenzoate biosynthesis.</text>
</comment>
<dbReference type="InterPro" id="IPR004360">
    <property type="entry name" value="Glyas_Fos-R_dOase_dom"/>
</dbReference>
<comment type="cofactor">
    <cofactor evidence="1">
        <name>a divalent metal cation</name>
        <dbReference type="ChEBI" id="CHEBI:60240"/>
    </cofactor>
</comment>
<name>A0ABY9IJB2_9ACTN</name>
<dbReference type="InterPro" id="IPR043700">
    <property type="entry name" value="DSD"/>
</dbReference>
<dbReference type="SUPFAM" id="SSF54593">
    <property type="entry name" value="Glyoxalase/Bleomycin resistance protein/Dihydroxybiphenyl dioxygenase"/>
    <property type="match status" value="1"/>
</dbReference>
<gene>
    <name evidence="3" type="ORF">P8A19_07225</name>
</gene>
<dbReference type="InterPro" id="IPR029068">
    <property type="entry name" value="Glyas_Bleomycin-R_OHBP_Dase"/>
</dbReference>
<feature type="domain" description="VOC" evidence="2">
    <location>
        <begin position="419"/>
        <end position="558"/>
    </location>
</feature>
<proteinExistence type="inferred from homology"/>
<feature type="binding site" evidence="1">
    <location>
        <position position="191"/>
    </location>
    <ligand>
        <name>a divalent metal cation</name>
        <dbReference type="ChEBI" id="CHEBI:60240"/>
        <note>catalytic</note>
    </ligand>
</feature>
<dbReference type="EC" id="4.2.1.118" evidence="1"/>
<dbReference type="SUPFAM" id="SSF51658">
    <property type="entry name" value="Xylose isomerase-like"/>
    <property type="match status" value="1"/>
</dbReference>
<dbReference type="InterPro" id="IPR036237">
    <property type="entry name" value="Xyl_isomerase-like_sf"/>
</dbReference>
<dbReference type="PROSITE" id="PS51819">
    <property type="entry name" value="VOC"/>
    <property type="match status" value="2"/>
</dbReference>
<keyword evidence="1" id="KW-0456">Lyase</keyword>
<dbReference type="Proteomes" id="UP001235744">
    <property type="component" value="Chromosome"/>
</dbReference>
<dbReference type="EMBL" id="CP120988">
    <property type="protein sequence ID" value="WLQ55245.1"/>
    <property type="molecule type" value="Genomic_DNA"/>
</dbReference>
<dbReference type="Pfam" id="PF14696">
    <property type="entry name" value="Glyoxalase_5"/>
    <property type="match status" value="1"/>
</dbReference>
<feature type="binding site" evidence="1">
    <location>
        <position position="239"/>
    </location>
    <ligand>
        <name>a divalent metal cation</name>
        <dbReference type="ChEBI" id="CHEBI:60240"/>
        <note>catalytic</note>
    </ligand>
</feature>
<evidence type="ECO:0000313" key="3">
    <source>
        <dbReference type="EMBL" id="WLQ55245.1"/>
    </source>
</evidence>
<feature type="binding site" evidence="1">
    <location>
        <position position="567"/>
    </location>
    <ligand>
        <name>Mg(2+)</name>
        <dbReference type="ChEBI" id="CHEBI:18420"/>
    </ligand>
</feature>
<keyword evidence="1" id="KW-0479">Metal-binding</keyword>
<feature type="binding site" evidence="1">
    <location>
        <position position="134"/>
    </location>
    <ligand>
        <name>a divalent metal cation</name>
        <dbReference type="ChEBI" id="CHEBI:60240"/>
        <note>catalytic</note>
    </ligand>
</feature>
<feature type="binding site" evidence="1">
    <location>
        <position position="422"/>
    </location>
    <ligand>
        <name>Mg(2+)</name>
        <dbReference type="ChEBI" id="CHEBI:18420"/>
    </ligand>
</feature>
<feature type="binding site" evidence="1">
    <location>
        <position position="165"/>
    </location>
    <ligand>
        <name>a divalent metal cation</name>
        <dbReference type="ChEBI" id="CHEBI:60240"/>
        <note>catalytic</note>
    </ligand>
</feature>
<evidence type="ECO:0000256" key="1">
    <source>
        <dbReference type="HAMAP-Rule" id="MF_02238"/>
    </source>
</evidence>
<dbReference type="Gene3D" id="3.10.180.10">
    <property type="entry name" value="2,3-Dihydroxybiphenyl 1,2-Dioxygenase, domain 1"/>
    <property type="match status" value="2"/>
</dbReference>
<protein>
    <recommendedName>
        <fullName evidence="1">3-dehydroshikimate dehydratase</fullName>
        <shortName evidence="1">DSD</shortName>
        <ecNumber evidence="1">4.2.1.118</ecNumber>
    </recommendedName>
</protein>
<evidence type="ECO:0000259" key="2">
    <source>
        <dbReference type="PROSITE" id="PS51819"/>
    </source>
</evidence>
<comment type="similarity">
    <text evidence="1">Belongs to the bacterial two-domain DSD family.</text>
</comment>
<dbReference type="RefSeq" id="WP_306106061.1">
    <property type="nucleotide sequence ID" value="NZ_CP120988.1"/>
</dbReference>